<dbReference type="OMA" id="QSNWGGP"/>
<reference evidence="4 5" key="1">
    <citation type="journal article" date="2011" name="Science">
        <title>Comparative functional genomics of the fission yeasts.</title>
        <authorList>
            <person name="Rhind N."/>
            <person name="Chen Z."/>
            <person name="Yassour M."/>
            <person name="Thompson D.A."/>
            <person name="Haas B.J."/>
            <person name="Habib N."/>
            <person name="Wapinski I."/>
            <person name="Roy S."/>
            <person name="Lin M.F."/>
            <person name="Heiman D.I."/>
            <person name="Young S.K."/>
            <person name="Furuya K."/>
            <person name="Guo Y."/>
            <person name="Pidoux A."/>
            <person name="Chen H.M."/>
            <person name="Robbertse B."/>
            <person name="Goldberg J.M."/>
            <person name="Aoki K."/>
            <person name="Bayne E.H."/>
            <person name="Berlin A.M."/>
            <person name="Desjardins C.A."/>
            <person name="Dobbs E."/>
            <person name="Dukaj L."/>
            <person name="Fan L."/>
            <person name="FitzGerald M.G."/>
            <person name="French C."/>
            <person name="Gujja S."/>
            <person name="Hansen K."/>
            <person name="Keifenheim D."/>
            <person name="Levin J.Z."/>
            <person name="Mosher R.A."/>
            <person name="Mueller C.A."/>
            <person name="Pfiffner J."/>
            <person name="Priest M."/>
            <person name="Russ C."/>
            <person name="Smialowska A."/>
            <person name="Swoboda P."/>
            <person name="Sykes S.M."/>
            <person name="Vaughn M."/>
            <person name="Vengrova S."/>
            <person name="Yoder R."/>
            <person name="Zeng Q."/>
            <person name="Allshire R."/>
            <person name="Baulcombe D."/>
            <person name="Birren B.W."/>
            <person name="Brown W."/>
            <person name="Ekwall K."/>
            <person name="Kellis M."/>
            <person name="Leatherwood J."/>
            <person name="Levin H."/>
            <person name="Margalit H."/>
            <person name="Martienssen R."/>
            <person name="Nieduszynski C.A."/>
            <person name="Spatafora J.W."/>
            <person name="Friedman N."/>
            <person name="Dalgaard J.Z."/>
            <person name="Baumann P."/>
            <person name="Niki H."/>
            <person name="Regev A."/>
            <person name="Nusbaum C."/>
        </authorList>
    </citation>
    <scope>NUCLEOTIDE SEQUENCE [LARGE SCALE GENOMIC DNA]</scope>
    <source>
        <strain evidence="5">yFS286</strain>
    </source>
</reference>
<dbReference type="OrthoDB" id="263560at2759"/>
<keyword evidence="5" id="KW-1185">Reference proteome</keyword>
<evidence type="ECO:0000256" key="3">
    <source>
        <dbReference type="SAM" id="MobiDB-lite"/>
    </source>
</evidence>
<dbReference type="GeneID" id="25032423"/>
<dbReference type="PANTHER" id="PTHR21250">
    <property type="entry name" value="PRE-RRNA-PROCESSING PROTEIN TSR2 HOMOLOG"/>
    <property type="match status" value="1"/>
</dbReference>
<keyword evidence="2" id="KW-0698">rRNA processing</keyword>
<organism evidence="4 5">
    <name type="scientific">Schizosaccharomyces octosporus (strain yFS286)</name>
    <name type="common">Fission yeast</name>
    <name type="synonym">Octosporomyces octosporus</name>
    <dbReference type="NCBI Taxonomy" id="483514"/>
    <lineage>
        <taxon>Eukaryota</taxon>
        <taxon>Fungi</taxon>
        <taxon>Dikarya</taxon>
        <taxon>Ascomycota</taxon>
        <taxon>Taphrinomycotina</taxon>
        <taxon>Schizosaccharomycetes</taxon>
        <taxon>Schizosaccharomycetales</taxon>
        <taxon>Schizosaccharomycetaceae</taxon>
        <taxon>Schizosaccharomyces</taxon>
    </lineage>
</organism>
<dbReference type="AlphaFoldDB" id="S9RJT7"/>
<proteinExistence type="inferred from homology"/>
<sequence>MFDDPSKKLTYFEYAAGVLICCWPIMRQAVAEEWADVDTADKRDWMAGAIVDYICSAKDVDPYDIEELILQILQDEFNVGSIEDDSPYILAQDLHRVWQATLEDNFEPIRDIHEHLGKPMVEKQEREENRNKKSSSSAVPELVEGEPSMQEDFPEPSEEESKAPTVDDDGFTVVQRKRR</sequence>
<name>S9RJT7_SCHOY</name>
<dbReference type="GO" id="GO:0006364">
    <property type="term" value="P:rRNA processing"/>
    <property type="evidence" value="ECO:0007669"/>
    <property type="project" value="UniProtKB-KW"/>
</dbReference>
<dbReference type="InterPro" id="IPR019398">
    <property type="entry name" value="Pre-rRNA_process_TSR2"/>
</dbReference>
<dbReference type="EMBL" id="KE503206">
    <property type="protein sequence ID" value="EPX74239.1"/>
    <property type="molecule type" value="Genomic_DNA"/>
</dbReference>
<feature type="compositionally biased region" description="Basic and acidic residues" evidence="3">
    <location>
        <begin position="117"/>
        <end position="131"/>
    </location>
</feature>
<feature type="region of interest" description="Disordered" evidence="3">
    <location>
        <begin position="117"/>
        <end position="179"/>
    </location>
</feature>
<dbReference type="VEuPathDB" id="FungiDB:SOCG_03451"/>
<dbReference type="Pfam" id="PF10273">
    <property type="entry name" value="WGG"/>
    <property type="match status" value="1"/>
</dbReference>
<dbReference type="Proteomes" id="UP000016088">
    <property type="component" value="Unassembled WGS sequence"/>
</dbReference>
<evidence type="ECO:0000256" key="2">
    <source>
        <dbReference type="ARBA" id="ARBA00022552"/>
    </source>
</evidence>
<dbReference type="eggNOG" id="KOG4032">
    <property type="taxonomic scope" value="Eukaryota"/>
</dbReference>
<accession>S9RJT7</accession>
<evidence type="ECO:0000256" key="1">
    <source>
        <dbReference type="ARBA" id="ARBA00006524"/>
    </source>
</evidence>
<evidence type="ECO:0000313" key="4">
    <source>
        <dbReference type="EMBL" id="EPX74239.1"/>
    </source>
</evidence>
<gene>
    <name evidence="4" type="ORF">SOCG_03451</name>
</gene>
<dbReference type="RefSeq" id="XP_013017393.1">
    <property type="nucleotide sequence ID" value="XM_013161939.1"/>
</dbReference>
<dbReference type="HOGENOM" id="CLU_074896_0_2_1"/>
<protein>
    <submittedName>
        <fullName evidence="4">rRNA processing protein Tsr2</fullName>
    </submittedName>
</protein>
<evidence type="ECO:0000313" key="5">
    <source>
        <dbReference type="Proteomes" id="UP000016088"/>
    </source>
</evidence>
<comment type="similarity">
    <text evidence="1">Belongs to the TSR2 family.</text>
</comment>